<feature type="compositionally biased region" description="Low complexity" evidence="11">
    <location>
        <begin position="308"/>
        <end position="321"/>
    </location>
</feature>
<feature type="compositionally biased region" description="Polar residues" evidence="11">
    <location>
        <begin position="1013"/>
        <end position="1033"/>
    </location>
</feature>
<keyword evidence="6 10" id="KW-0863">Zinc-finger</keyword>
<feature type="compositionally biased region" description="Low complexity" evidence="11">
    <location>
        <begin position="739"/>
        <end position="749"/>
    </location>
</feature>
<keyword evidence="4 10" id="KW-0479">Metal-binding</keyword>
<feature type="region of interest" description="Disordered" evidence="11">
    <location>
        <begin position="1245"/>
        <end position="1264"/>
    </location>
</feature>
<dbReference type="Proteomes" id="UP000694888">
    <property type="component" value="Unplaced"/>
</dbReference>
<evidence type="ECO:0000256" key="9">
    <source>
        <dbReference type="ARBA" id="ARBA00022842"/>
    </source>
</evidence>
<evidence type="ECO:0000256" key="5">
    <source>
        <dbReference type="ARBA" id="ARBA00022759"/>
    </source>
</evidence>
<feature type="compositionally biased region" description="Polar residues" evidence="11">
    <location>
        <begin position="262"/>
        <end position="280"/>
    </location>
</feature>
<feature type="region of interest" description="Disordered" evidence="11">
    <location>
        <begin position="392"/>
        <end position="425"/>
    </location>
</feature>
<comment type="cofactor">
    <cofactor evidence="1">
        <name>Mg(2+)</name>
        <dbReference type="ChEBI" id="CHEBI:18420"/>
    </cofactor>
</comment>
<feature type="compositionally biased region" description="Low complexity" evidence="11">
    <location>
        <begin position="849"/>
        <end position="863"/>
    </location>
</feature>
<keyword evidence="13" id="KW-1185">Reference proteome</keyword>
<reference evidence="14" key="1">
    <citation type="submission" date="2025-08" db="UniProtKB">
        <authorList>
            <consortium name="RefSeq"/>
        </authorList>
    </citation>
    <scope>IDENTIFICATION</scope>
</reference>
<gene>
    <name evidence="14" type="primary">LOC101848334</name>
</gene>
<feature type="compositionally biased region" description="Low complexity" evidence="11">
    <location>
        <begin position="916"/>
        <end position="926"/>
    </location>
</feature>
<feature type="compositionally biased region" description="Polar residues" evidence="11">
    <location>
        <begin position="1103"/>
        <end position="1119"/>
    </location>
</feature>
<dbReference type="Pfam" id="PF18039">
    <property type="entry name" value="UBA_6"/>
    <property type="match status" value="1"/>
</dbReference>
<evidence type="ECO:0000313" key="14">
    <source>
        <dbReference type="RefSeq" id="XP_005113309.1"/>
    </source>
</evidence>
<dbReference type="PANTHER" id="PTHR12876:SF35">
    <property type="entry name" value="LD08718P-RELATED"/>
    <property type="match status" value="1"/>
</dbReference>
<feature type="compositionally biased region" description="Low complexity" evidence="11">
    <location>
        <begin position="1307"/>
        <end position="1316"/>
    </location>
</feature>
<evidence type="ECO:0000256" key="8">
    <source>
        <dbReference type="ARBA" id="ARBA00022833"/>
    </source>
</evidence>
<keyword evidence="3" id="KW-0540">Nuclease</keyword>
<keyword evidence="9" id="KW-0460">Magnesium</keyword>
<comment type="similarity">
    <text evidence="2">Belongs to the ZC3H12 family.</text>
</comment>
<organism evidence="13 14">
    <name type="scientific">Aplysia californica</name>
    <name type="common">California sea hare</name>
    <dbReference type="NCBI Taxonomy" id="6500"/>
    <lineage>
        <taxon>Eukaryota</taxon>
        <taxon>Metazoa</taxon>
        <taxon>Spiralia</taxon>
        <taxon>Lophotrochozoa</taxon>
        <taxon>Mollusca</taxon>
        <taxon>Gastropoda</taxon>
        <taxon>Heterobranchia</taxon>
        <taxon>Euthyneura</taxon>
        <taxon>Tectipleura</taxon>
        <taxon>Aplysiida</taxon>
        <taxon>Aplysioidea</taxon>
        <taxon>Aplysiidae</taxon>
        <taxon>Aplysia</taxon>
    </lineage>
</organism>
<evidence type="ECO:0000256" key="1">
    <source>
        <dbReference type="ARBA" id="ARBA00001946"/>
    </source>
</evidence>
<feature type="region of interest" description="Disordered" evidence="11">
    <location>
        <begin position="843"/>
        <end position="899"/>
    </location>
</feature>
<feature type="compositionally biased region" description="Polar residues" evidence="11">
    <location>
        <begin position="1051"/>
        <end position="1067"/>
    </location>
</feature>
<evidence type="ECO:0000256" key="10">
    <source>
        <dbReference type="PROSITE-ProRule" id="PRU00723"/>
    </source>
</evidence>
<dbReference type="RefSeq" id="XP_005113309.1">
    <property type="nucleotide sequence ID" value="XM_005113252.3"/>
</dbReference>
<feature type="domain" description="C3H1-type" evidence="12">
    <location>
        <begin position="607"/>
        <end position="632"/>
    </location>
</feature>
<feature type="region of interest" description="Disordered" evidence="11">
    <location>
        <begin position="1181"/>
        <end position="1206"/>
    </location>
</feature>
<dbReference type="InterPro" id="IPR000571">
    <property type="entry name" value="Znf_CCCH"/>
</dbReference>
<feature type="compositionally biased region" description="Polar residues" evidence="11">
    <location>
        <begin position="1245"/>
        <end position="1263"/>
    </location>
</feature>
<keyword evidence="7" id="KW-0378">Hydrolase</keyword>
<feature type="zinc finger region" description="C3H1-type" evidence="10">
    <location>
        <begin position="607"/>
        <end position="632"/>
    </location>
</feature>
<feature type="region of interest" description="Disordered" evidence="11">
    <location>
        <begin position="1102"/>
        <end position="1155"/>
    </location>
</feature>
<feature type="compositionally biased region" description="Polar residues" evidence="11">
    <location>
        <begin position="978"/>
        <end position="987"/>
    </location>
</feature>
<feature type="region of interest" description="Disordered" evidence="11">
    <location>
        <begin position="914"/>
        <end position="1079"/>
    </location>
</feature>
<evidence type="ECO:0000256" key="7">
    <source>
        <dbReference type="ARBA" id="ARBA00022801"/>
    </source>
</evidence>
<evidence type="ECO:0000256" key="6">
    <source>
        <dbReference type="ARBA" id="ARBA00022771"/>
    </source>
</evidence>
<dbReference type="PANTHER" id="PTHR12876">
    <property type="entry name" value="N4BP1-RELATED"/>
    <property type="match status" value="1"/>
</dbReference>
<dbReference type="Gene3D" id="3.40.50.11980">
    <property type="match status" value="1"/>
</dbReference>
<dbReference type="InterPro" id="IPR021869">
    <property type="entry name" value="RNase_Zc3h12_NYN"/>
</dbReference>
<evidence type="ECO:0000256" key="4">
    <source>
        <dbReference type="ARBA" id="ARBA00022723"/>
    </source>
</evidence>
<feature type="compositionally biased region" description="Pro residues" evidence="11">
    <location>
        <begin position="1317"/>
        <end position="1332"/>
    </location>
</feature>
<feature type="region of interest" description="Disordered" evidence="11">
    <location>
        <begin position="737"/>
        <end position="757"/>
    </location>
</feature>
<evidence type="ECO:0000313" key="13">
    <source>
        <dbReference type="Proteomes" id="UP000694888"/>
    </source>
</evidence>
<feature type="region of interest" description="Disordered" evidence="11">
    <location>
        <begin position="243"/>
        <end position="281"/>
    </location>
</feature>
<feature type="region of interest" description="Disordered" evidence="11">
    <location>
        <begin position="659"/>
        <end position="719"/>
    </location>
</feature>
<dbReference type="Pfam" id="PF11977">
    <property type="entry name" value="RNase_Zc3h12a"/>
    <property type="match status" value="1"/>
</dbReference>
<dbReference type="GeneID" id="101848334"/>
<dbReference type="InterPro" id="IPR051101">
    <property type="entry name" value="ZC3H12/N4BP1_RNase_Reg"/>
</dbReference>
<feature type="compositionally biased region" description="Acidic residues" evidence="11">
    <location>
        <begin position="322"/>
        <end position="331"/>
    </location>
</feature>
<feature type="region of interest" description="Disordered" evidence="11">
    <location>
        <begin position="1272"/>
        <end position="1341"/>
    </location>
</feature>
<evidence type="ECO:0000259" key="12">
    <source>
        <dbReference type="PROSITE" id="PS50103"/>
    </source>
</evidence>
<dbReference type="InterPro" id="IPR040546">
    <property type="entry name" value="Rege-1_UBA-like"/>
</dbReference>
<keyword evidence="8 10" id="KW-0862">Zinc</keyword>
<evidence type="ECO:0000256" key="11">
    <source>
        <dbReference type="SAM" id="MobiDB-lite"/>
    </source>
</evidence>
<evidence type="ECO:0000256" key="2">
    <source>
        <dbReference type="ARBA" id="ARBA00010922"/>
    </source>
</evidence>
<protein>
    <submittedName>
        <fullName evidence="14">Uncharacterized protein LOC101848334 isoform X1</fullName>
    </submittedName>
</protein>
<accession>A0ABM0KB27</accession>
<feature type="region of interest" description="Disordered" evidence="11">
    <location>
        <begin position="308"/>
        <end position="331"/>
    </location>
</feature>
<keyword evidence="5" id="KW-0255">Endonuclease</keyword>
<evidence type="ECO:0000256" key="3">
    <source>
        <dbReference type="ARBA" id="ARBA00022722"/>
    </source>
</evidence>
<dbReference type="PROSITE" id="PS50103">
    <property type="entry name" value="ZF_C3H1"/>
    <property type="match status" value="1"/>
</dbReference>
<name>A0ABM0KB27_APLCA</name>
<proteinExistence type="inferred from homology"/>
<sequence>MAPTSLIIPSVVDRCRLRLVRDSVEELFNVSTSTISSAVPLLDEDEPKRYYDSESEVEQFITGQTVGVQSLVVEGNSLITEVDKSERRNCEHVATVPNSDISDSSVTQGQEDPVSTLCFQTDGPQENIEKAQTFARAHLLLNKEDYIIRSQCLSSKQEFEMVQQCSRDLQTSTLALLTFSPEKFEVSYQGSEDSVKDAESHVECILSKLRGDGETILDKQEQENIENEKLNVQRANRKDIMAPAVSESSSGLCERNSDASRKSVSVMGSGTSEDSTNGEEISNRDYHLGVCQENTSSALRISDSLKSSGSVSVSSFSSTCSSDEESGEEDNVLTDLRYSKQVEQAVKLGYSEQHVKKALSKLGLDCGLDDLLRELITIGAEEKDVAVISSSDGNQCEAGKPDPGALLGFSSTSTSGPGDVSGISAKDSVQRNSSFDYNDSSNLRQIIIDGSNVAMSHGKTVFSCKGIKLAVDWFRERGHKDIIAFVPQWRKETSRPDAPITDQEILTELEKERVVVFTPSRRIKGKRVVCYDDRYVLKLALDTEGIVVSNDIYRDLCSENEDFRKVVEQRLLMYSFADDRFMPPEDPYGRGGISLDNLLRKVPMQLAFKPQECPYGRKCTYGNKCRFFHPERGYTPQRSVTEALKEQAEHTMLEIKERAAEKGRRPKQKLVRTKSFVPETRPLNPSAFDGDAQKPKLNHSKSLVALSPKSADYLNEPRRKMESELSAAFEKMPLKQRHSASSMGSSFFSTPKDLGKPQSVFEDPVPQANSPRSSPLPEREVVKQFGAGGAAVPASSSPMKNVVSVSQRASPSHLTVPKHEQSEPYLSGHLLVAKKLSDEGKNDFFSEHVSSPSSTRTSSPVVPLGKGGEQRNLGMSDSLSRESLLDASSAHPHGAFSNTTENLPNLSLFHSGEATSLSQSSLPGSSSEDRASLEMLQRAGSDMYPPHSGTFQEDDNLPELSIFHRSGDASGMSSPSSRTFSSAGNLRQHNDESSRCQDFATSPNVFSPVIDSGNFSGSETQPSPVTSRQSYFQKMSGEPGTSEPPSLRRAFSSTGNVFGSAVSSEGQHVSGPHTGRLSEHLTLKPQHSVPLGQKPQLRRQSNHFEFSRQNSSSDPQIHQHSYGVGGRDVSDQLPVGLSPYPGGDRSPGPGMFSPQAAVELGSNALPLPQQQQQQQFYYPPQQHLQRSLQPQHTDSQSRRAVHRQSVSEVVWGEPVLGMYPPVSSGLHRTPYPLNCVDGGVKTASLTPYPQSTSDLSAYSQQQHPARASFPLPMQQYGHAPLPSSHFRQQLPPHQLTHSQPPFMPHSNPAAPFSFPNPSQPPPPPQTGYPPPYHSSSSGYAIPPDMSSAVSSPYFQPMHTQAPPPNVMPTIHPEDTPILQCDQERYLLYHRLIPLFGEAAVRKVMNKHPRILNPEDLCPLIIAFKQETRL</sequence>
<feature type="compositionally biased region" description="Low complexity" evidence="11">
    <location>
        <begin position="968"/>
        <end position="977"/>
    </location>
</feature>